<evidence type="ECO:0000313" key="3">
    <source>
        <dbReference type="Proteomes" id="UP001556367"/>
    </source>
</evidence>
<feature type="domain" description="F-box" evidence="1">
    <location>
        <begin position="92"/>
        <end position="142"/>
    </location>
</feature>
<name>A0ABR3JDG4_9AGAR</name>
<dbReference type="SUPFAM" id="SSF81383">
    <property type="entry name" value="F-box domain"/>
    <property type="match status" value="1"/>
</dbReference>
<dbReference type="InterPro" id="IPR001810">
    <property type="entry name" value="F-box_dom"/>
</dbReference>
<accession>A0ABR3JDG4</accession>
<sequence>MHHLRLLLSQVVRDGTIRIRPSAQLKAIMLSIHRVPGAAHHTSTGRPIDDHTSTCTAALESLSLSKSSASKPLTGSNLAQRRAHNACVPVICLPEEILCQIFIALARSCSLKYPEWIRVSYVCHFWRQSALSCSDLWRHIDLTHPRWTALTLDRAGSRPLVVRANVREGTSTLFRRTVTAEMSRVEEVDVIFSSDKDFQHVHETFLARAPLLRSLKMRLLDSDRVNGSSHASLPFPRDSLFQPNLRLVDIVGCPFEWVPPLHVNLTHLEISHIPGKQRPSRDKFFSVLRNLNSLEHLKLCQAFPLPAPSTSAQSAPVDLPKLQHLSLAGSPLEVLDVLSMLNHPPNIYVGCCISSSPNFVADCLALTSTFGRYVSTRSATTPLRDLSITLQETSHRYTDTYFTRNPDYRQDLRVNGFAGKGEPIFGFCISLDAPASDETVTRGMELILRALPLDHVQKISLTGVDNVTEETWLAVLGHLQLPRLQILAIQGRPPTGLFWALFKNAKDSGGCLIPSLSYLSLYNTDCAACGYISWDGYGFPLPMFPHLDGVQFLDLVRNCVAERKKHYIQRLYLRIKGCKNIRKDALQAFEDVCVVDWDKEGTEEISEDIISIAPIFCQMKKFYYTVDSRKSELNM</sequence>
<dbReference type="InterPro" id="IPR032675">
    <property type="entry name" value="LRR_dom_sf"/>
</dbReference>
<organism evidence="2 3">
    <name type="scientific">Hohenbuehelia grisea</name>
    <dbReference type="NCBI Taxonomy" id="104357"/>
    <lineage>
        <taxon>Eukaryota</taxon>
        <taxon>Fungi</taxon>
        <taxon>Dikarya</taxon>
        <taxon>Basidiomycota</taxon>
        <taxon>Agaricomycotina</taxon>
        <taxon>Agaricomycetes</taxon>
        <taxon>Agaricomycetidae</taxon>
        <taxon>Agaricales</taxon>
        <taxon>Pleurotineae</taxon>
        <taxon>Pleurotaceae</taxon>
        <taxon>Hohenbuehelia</taxon>
    </lineage>
</organism>
<proteinExistence type="predicted"/>
<gene>
    <name evidence="2" type="ORF">HGRIS_004797</name>
</gene>
<dbReference type="EMBL" id="JASNQZ010000008">
    <property type="protein sequence ID" value="KAL0953587.1"/>
    <property type="molecule type" value="Genomic_DNA"/>
</dbReference>
<dbReference type="InterPro" id="IPR036047">
    <property type="entry name" value="F-box-like_dom_sf"/>
</dbReference>
<evidence type="ECO:0000313" key="2">
    <source>
        <dbReference type="EMBL" id="KAL0953587.1"/>
    </source>
</evidence>
<keyword evidence="3" id="KW-1185">Reference proteome</keyword>
<evidence type="ECO:0000259" key="1">
    <source>
        <dbReference type="Pfam" id="PF12937"/>
    </source>
</evidence>
<dbReference type="SUPFAM" id="SSF52047">
    <property type="entry name" value="RNI-like"/>
    <property type="match status" value="1"/>
</dbReference>
<dbReference type="Gene3D" id="1.20.1280.50">
    <property type="match status" value="1"/>
</dbReference>
<comment type="caution">
    <text evidence="2">The sequence shown here is derived from an EMBL/GenBank/DDBJ whole genome shotgun (WGS) entry which is preliminary data.</text>
</comment>
<protein>
    <recommendedName>
        <fullName evidence="1">F-box domain-containing protein</fullName>
    </recommendedName>
</protein>
<dbReference type="Proteomes" id="UP001556367">
    <property type="component" value="Unassembled WGS sequence"/>
</dbReference>
<dbReference type="Gene3D" id="3.80.10.10">
    <property type="entry name" value="Ribonuclease Inhibitor"/>
    <property type="match status" value="1"/>
</dbReference>
<dbReference type="Pfam" id="PF12937">
    <property type="entry name" value="F-box-like"/>
    <property type="match status" value="1"/>
</dbReference>
<reference evidence="3" key="1">
    <citation type="submission" date="2024-06" db="EMBL/GenBank/DDBJ databases">
        <title>Multi-omics analyses provide insights into the biosynthesis of the anticancer antibiotic pleurotin in Hohenbuehelia grisea.</title>
        <authorList>
            <person name="Weaver J.A."/>
            <person name="Alberti F."/>
        </authorList>
    </citation>
    <scope>NUCLEOTIDE SEQUENCE [LARGE SCALE GENOMIC DNA]</scope>
    <source>
        <strain evidence="3">T-177</strain>
    </source>
</reference>